<dbReference type="GO" id="GO:0106274">
    <property type="term" value="F:NAD+-protein-arginine ADP-ribosyltransferase activity"/>
    <property type="evidence" value="ECO:0007669"/>
    <property type="project" value="InterPro"/>
</dbReference>
<name>A0AAX4H067_9VIRU</name>
<evidence type="ECO:0000313" key="2">
    <source>
        <dbReference type="Proteomes" id="UP001434466"/>
    </source>
</evidence>
<evidence type="ECO:0000313" key="1">
    <source>
        <dbReference type="EMBL" id="WPJ56227.1"/>
    </source>
</evidence>
<dbReference type="Gene3D" id="3.90.176.10">
    <property type="entry name" value="Toxin ADP-ribosyltransferase, Chain A, domain 1"/>
    <property type="match status" value="1"/>
</dbReference>
<proteinExistence type="inferred from homology"/>
<protein>
    <recommendedName>
        <fullName evidence="3">NAD--protein ADP-ribosyltransferase modB</fullName>
    </recommendedName>
</protein>
<dbReference type="InterPro" id="IPR043662">
    <property type="entry name" value="ModB-like"/>
</dbReference>
<dbReference type="Proteomes" id="UP001434466">
    <property type="component" value="Segment"/>
</dbReference>
<dbReference type="HAMAP" id="MF_04142">
    <property type="entry name" value="MODB_T4"/>
    <property type="match status" value="1"/>
</dbReference>
<sequence length="240" mass="27692">MIPLVTKMENIMAISLNPSISVKLSKVIPIEEPIRSIDVLNFARESKGLPLYDLSVWEALANRFDCKEQSILWQCMNNKIGEEFHKKLDSIVRRHQIDNRDTLYRGLSCREAKAFYDALIKGEQFDFGKVVSFTTDETIAREFAGKWHYSTFVVIEVNNCHQSFDYHTNMKSLLITAPDSEFMRPNDVIDNIAQRRSADIEMIDKEQERMLPMGTKFKVVGHNKVEKSGLLMDYFSVTIA</sequence>
<reference evidence="1" key="1">
    <citation type="submission" date="2023-09" db="EMBL/GenBank/DDBJ databases">
        <authorList>
            <person name="Feng J."/>
        </authorList>
    </citation>
    <scope>NUCLEOTIDE SEQUENCE</scope>
</reference>
<organism evidence="1 2">
    <name type="scientific">Klebsiella phage RCIP0102</name>
    <dbReference type="NCBI Taxonomy" id="3094270"/>
    <lineage>
        <taxon>Viruses</taxon>
    </lineage>
</organism>
<evidence type="ECO:0008006" key="3">
    <source>
        <dbReference type="Google" id="ProtNLM"/>
    </source>
</evidence>
<dbReference type="SUPFAM" id="SSF56399">
    <property type="entry name" value="ADP-ribosylation"/>
    <property type="match status" value="1"/>
</dbReference>
<gene>
    <name evidence="1" type="ORF">RCIP0102_00117</name>
</gene>
<dbReference type="EMBL" id="OR532896">
    <property type="protein sequence ID" value="WPJ56227.1"/>
    <property type="molecule type" value="Genomic_DNA"/>
</dbReference>
<accession>A0AAX4H067</accession>